<evidence type="ECO:0000313" key="1">
    <source>
        <dbReference type="EMBL" id="KAF2013004.1"/>
    </source>
</evidence>
<dbReference type="GO" id="GO:0004029">
    <property type="term" value="F:aldehyde dehydrogenase (NAD+) activity"/>
    <property type="evidence" value="ECO:0007669"/>
    <property type="project" value="TreeGrafter"/>
</dbReference>
<organism evidence="1 2">
    <name type="scientific">Aaosphaeria arxii CBS 175.79</name>
    <dbReference type="NCBI Taxonomy" id="1450172"/>
    <lineage>
        <taxon>Eukaryota</taxon>
        <taxon>Fungi</taxon>
        <taxon>Dikarya</taxon>
        <taxon>Ascomycota</taxon>
        <taxon>Pezizomycotina</taxon>
        <taxon>Dothideomycetes</taxon>
        <taxon>Pleosporomycetidae</taxon>
        <taxon>Pleosporales</taxon>
        <taxon>Pleosporales incertae sedis</taxon>
        <taxon>Aaosphaeria</taxon>
    </lineage>
</organism>
<dbReference type="PANTHER" id="PTHR48079">
    <property type="entry name" value="PROTEIN YEEZ"/>
    <property type="match status" value="1"/>
</dbReference>
<name>A0A6A5XL27_9PLEO</name>
<proteinExistence type="predicted"/>
<keyword evidence="2" id="KW-1185">Reference proteome</keyword>
<reference evidence="1" key="1">
    <citation type="journal article" date="2020" name="Stud. Mycol.">
        <title>101 Dothideomycetes genomes: a test case for predicting lifestyles and emergence of pathogens.</title>
        <authorList>
            <person name="Haridas S."/>
            <person name="Albert R."/>
            <person name="Binder M."/>
            <person name="Bloem J."/>
            <person name="Labutti K."/>
            <person name="Salamov A."/>
            <person name="Andreopoulos B."/>
            <person name="Baker S."/>
            <person name="Barry K."/>
            <person name="Bills G."/>
            <person name="Bluhm B."/>
            <person name="Cannon C."/>
            <person name="Castanera R."/>
            <person name="Culley D."/>
            <person name="Daum C."/>
            <person name="Ezra D."/>
            <person name="Gonzalez J."/>
            <person name="Henrissat B."/>
            <person name="Kuo A."/>
            <person name="Liang C."/>
            <person name="Lipzen A."/>
            <person name="Lutzoni F."/>
            <person name="Magnuson J."/>
            <person name="Mondo S."/>
            <person name="Nolan M."/>
            <person name="Ohm R."/>
            <person name="Pangilinan J."/>
            <person name="Park H.-J."/>
            <person name="Ramirez L."/>
            <person name="Alfaro M."/>
            <person name="Sun H."/>
            <person name="Tritt A."/>
            <person name="Yoshinaga Y."/>
            <person name="Zwiers L.-H."/>
            <person name="Turgeon B."/>
            <person name="Goodwin S."/>
            <person name="Spatafora J."/>
            <person name="Crous P."/>
            <person name="Grigoriev I."/>
        </authorList>
    </citation>
    <scope>NUCLEOTIDE SEQUENCE</scope>
    <source>
        <strain evidence="1">CBS 175.79</strain>
    </source>
</reference>
<dbReference type="RefSeq" id="XP_033381343.1">
    <property type="nucleotide sequence ID" value="XM_033530574.1"/>
</dbReference>
<accession>A0A6A5XL27</accession>
<dbReference type="OrthoDB" id="2130169at2759"/>
<dbReference type="SUPFAM" id="SSF51735">
    <property type="entry name" value="NAD(P)-binding Rossmann-fold domains"/>
    <property type="match status" value="1"/>
</dbReference>
<dbReference type="Gene3D" id="3.40.50.720">
    <property type="entry name" value="NAD(P)-binding Rossmann-like Domain"/>
    <property type="match status" value="1"/>
</dbReference>
<dbReference type="AlphaFoldDB" id="A0A6A5XL27"/>
<dbReference type="Proteomes" id="UP000799778">
    <property type="component" value="Unassembled WGS sequence"/>
</dbReference>
<protein>
    <submittedName>
        <fullName evidence="1">NAD(P)-binding protein</fullName>
    </submittedName>
</protein>
<gene>
    <name evidence="1" type="ORF">BU24DRAFT_443229</name>
</gene>
<dbReference type="GO" id="GO:0005737">
    <property type="term" value="C:cytoplasm"/>
    <property type="evidence" value="ECO:0007669"/>
    <property type="project" value="TreeGrafter"/>
</dbReference>
<dbReference type="GeneID" id="54287971"/>
<sequence length="347" mass="38241">MTTPKLFITGATGYIGGDFLYAIYDAQPTWHIAVLVRHNAGAENIARIFPRVRIVRGDLESSTVLCNEVRDADIVLHFANCDHEGSAQALLKGLARHSSERPGWYIHTSGTGILAFEDKRSQTCGILRGRVYNDWEGVSELVNLPSDAFHRNVDSLVTQTYHTPEKTFKTAIVCPCCIYGTGRGPGNTSSTQVYTLATTVLKRGKGIRVGEGRNVWHQVHIQDLTKLYVLLVEAAASGGGNATWDEEGYYLAENGSFCWGDVEEAVSRVAFERGYIPTSQIDTLDWSRTESLDARGPYRWGSNSRGTAVRARRLLGWVPNQLGLLETIDEIVDCQACVAGLLKSEQT</sequence>
<dbReference type="PANTHER" id="PTHR48079:SF7">
    <property type="entry name" value="NAD(P)-BINDING DOMAIN-CONTAINING PROTEIN-RELATED"/>
    <property type="match status" value="1"/>
</dbReference>
<evidence type="ECO:0000313" key="2">
    <source>
        <dbReference type="Proteomes" id="UP000799778"/>
    </source>
</evidence>
<dbReference type="InterPro" id="IPR051783">
    <property type="entry name" value="NAD(P)-dependent_oxidoreduct"/>
</dbReference>
<dbReference type="InterPro" id="IPR036291">
    <property type="entry name" value="NAD(P)-bd_dom_sf"/>
</dbReference>
<dbReference type="EMBL" id="ML978072">
    <property type="protein sequence ID" value="KAF2013004.1"/>
    <property type="molecule type" value="Genomic_DNA"/>
</dbReference>